<dbReference type="InterPro" id="IPR016112">
    <property type="entry name" value="VP_dsDNA_II"/>
</dbReference>
<dbReference type="SUPFAM" id="SSF49749">
    <property type="entry name" value="Group II dsDNA viruses VP"/>
    <property type="match status" value="2"/>
</dbReference>
<dbReference type="Gene3D" id="2.70.9.10">
    <property type="entry name" value="Adenovirus Type 2 Hexon, domain 4"/>
    <property type="match status" value="1"/>
</dbReference>
<dbReference type="InterPro" id="IPR031654">
    <property type="entry name" value="Capsid_N"/>
</dbReference>
<feature type="domain" description="Major capsid protein N-terminal" evidence="2">
    <location>
        <begin position="25"/>
        <end position="237"/>
    </location>
</feature>
<dbReference type="Gene3D" id="2.70.9.20">
    <property type="entry name" value="Major capsid protein Vp54"/>
    <property type="match status" value="1"/>
</dbReference>
<proteinExistence type="predicted"/>
<evidence type="ECO:0008006" key="4">
    <source>
        <dbReference type="Google" id="ProtNLM"/>
    </source>
</evidence>
<dbReference type="Pfam" id="PF04451">
    <property type="entry name" value="Capsid_NCLDV"/>
    <property type="match status" value="1"/>
</dbReference>
<protein>
    <recommendedName>
        <fullName evidence="4">Major capsid protein N-terminal domain-containing protein</fullName>
    </recommendedName>
</protein>
<dbReference type="AlphaFoldDB" id="A0A6C0BH78"/>
<dbReference type="GO" id="GO:0005198">
    <property type="term" value="F:structural molecule activity"/>
    <property type="evidence" value="ECO:0007669"/>
    <property type="project" value="InterPro"/>
</dbReference>
<feature type="domain" description="Major capsid protein C-terminal" evidence="1">
    <location>
        <begin position="310"/>
        <end position="516"/>
    </location>
</feature>
<dbReference type="EMBL" id="MN739162">
    <property type="protein sequence ID" value="QHS91450.1"/>
    <property type="molecule type" value="Genomic_DNA"/>
</dbReference>
<sequence>MPGGLIALVAFGKQNVMINGNPQITYFYKSFKRHSHFSMENISIPFEGPNELSLDMPMKVRVKIQRFADLARNCYLRVRLPAIYSKIAVGRDIPHQFQWIKQLGARLIQNVSCYIGGSKIQEFTGEWLAIRAQLDEESSSYSHWQELVGDVPEMNNPALGYYSDTSSGTPLYPNVVQTIGATQNNNPSIPSRNLRIPLPFWFSEGVGNALPLKALQYHEVEVQINFQPLRNIYTLLDSLGYRVRYGYENAGAPFSATNPETLNDVYNSVADVNGSPQNFYTDAGFGIPTTEYFNLNPHLEVEYIYLTDSERSFIAEHPLQYIVSQIQTFTFQGVKSRTKFDLDAHNMVRRMIWFARRSDTLVYRNDYLNCTNWKYANQAPYLKGTLAQATNYGTSGTIVTGGQRTILQTARIICEGNEIMEEKPADYFELQQPYDNLVGGPIGVTGVDSMGPLYVLSFATKGSDLLQPSGSLNVSLINNFQLEVNPYPINTTANYDYDFTVYIESVNFLAITNGMGALQFAV</sequence>
<organism evidence="3">
    <name type="scientific">viral metagenome</name>
    <dbReference type="NCBI Taxonomy" id="1070528"/>
    <lineage>
        <taxon>unclassified sequences</taxon>
        <taxon>metagenomes</taxon>
        <taxon>organismal metagenomes</taxon>
    </lineage>
</organism>
<dbReference type="InterPro" id="IPR007542">
    <property type="entry name" value="MCP_C"/>
</dbReference>
<dbReference type="InterPro" id="IPR038519">
    <property type="entry name" value="MCP_C_sf"/>
</dbReference>
<evidence type="ECO:0000313" key="3">
    <source>
        <dbReference type="EMBL" id="QHS91450.1"/>
    </source>
</evidence>
<dbReference type="Pfam" id="PF16903">
    <property type="entry name" value="Capsid_N"/>
    <property type="match status" value="1"/>
</dbReference>
<evidence type="ECO:0000259" key="2">
    <source>
        <dbReference type="Pfam" id="PF16903"/>
    </source>
</evidence>
<accession>A0A6C0BH78</accession>
<evidence type="ECO:0000259" key="1">
    <source>
        <dbReference type="Pfam" id="PF04451"/>
    </source>
</evidence>
<name>A0A6C0BH78_9ZZZZ</name>
<reference evidence="3" key="1">
    <citation type="journal article" date="2020" name="Nature">
        <title>Giant virus diversity and host interactions through global metagenomics.</title>
        <authorList>
            <person name="Schulz F."/>
            <person name="Roux S."/>
            <person name="Paez-Espino D."/>
            <person name="Jungbluth S."/>
            <person name="Walsh D.A."/>
            <person name="Denef V.J."/>
            <person name="McMahon K.D."/>
            <person name="Konstantinidis K.T."/>
            <person name="Eloe-Fadrosh E.A."/>
            <person name="Kyrpides N.C."/>
            <person name="Woyke T."/>
        </authorList>
    </citation>
    <scope>NUCLEOTIDE SEQUENCE</scope>
    <source>
        <strain evidence="3">GVMAG-M-3300013006-15</strain>
    </source>
</reference>